<feature type="region of interest" description="Disordered" evidence="1">
    <location>
        <begin position="1"/>
        <end position="44"/>
    </location>
</feature>
<sequence length="293" mass="34444">MAYRFRRRYTPRTTYRKSSRRYSGRSRRYASSRKKSWSLGRRRRQPIRARRFKRRVLAISQTKKSDKMLGANGLGVQTGFVLAATGGDVAYNLWSPPTREYDNQEVDPQDRNRQDIFFVGWKDVMYMEIGQALIWRRIIFWSYERYEFAQSVLNSSGNYFRRWEPYTNSTHPEVTQDILRGTEGIDYAERFTFDAQTDSKKIRVIYDKKRVINPKSTIITVKNYKMWHPIRRKIVFDNPESGDSLEEGVWSVESPNSAGNLYVLDMFAHAVGSTGASLSTSIRPESTVYWRET</sequence>
<evidence type="ECO:0000256" key="1">
    <source>
        <dbReference type="SAM" id="MobiDB-lite"/>
    </source>
</evidence>
<evidence type="ECO:0000313" key="2">
    <source>
        <dbReference type="EMBL" id="QJB18663.1"/>
    </source>
</evidence>
<dbReference type="EMBL" id="MT309874">
    <property type="protein sequence ID" value="QJB18663.1"/>
    <property type="molecule type" value="Genomic_DNA"/>
</dbReference>
<organism evidence="2">
    <name type="scientific">Genomoviridae sp</name>
    <dbReference type="NCBI Taxonomy" id="2202565"/>
    <lineage>
        <taxon>Viruses</taxon>
        <taxon>Monodnaviria</taxon>
        <taxon>Shotokuvirae</taxon>
        <taxon>Cressdnaviricota</taxon>
        <taxon>Repensiviricetes</taxon>
        <taxon>Geplafuvirales</taxon>
        <taxon>Genomoviridae</taxon>
    </lineage>
</organism>
<protein>
    <submittedName>
        <fullName evidence="2">Capsid protein</fullName>
    </submittedName>
</protein>
<accession>A0A858NG83</accession>
<reference evidence="2" key="1">
    <citation type="submission" date="2020-04" db="EMBL/GenBank/DDBJ databases">
        <title>Genomes of microviruses in a sewage oxidation pond.</title>
        <authorList>
            <person name="Schreck J."/>
            <person name="Kraberger S."/>
            <person name="Scotch M."/>
            <person name="Halden R.U."/>
            <person name="Varsani A."/>
        </authorList>
    </citation>
    <scope>NUCLEOTIDE SEQUENCE</scope>
    <source>
        <strain evidence="2">6434_302</strain>
    </source>
</reference>
<proteinExistence type="predicted"/>
<name>A0A858NG83_9VIRU</name>